<keyword evidence="3 6" id="KW-0812">Transmembrane</keyword>
<evidence type="ECO:0000256" key="5">
    <source>
        <dbReference type="ARBA" id="ARBA00023136"/>
    </source>
</evidence>
<dbReference type="OrthoDB" id="10030083at2759"/>
<evidence type="ECO:0000256" key="2">
    <source>
        <dbReference type="ARBA" id="ARBA00008816"/>
    </source>
</evidence>
<evidence type="ECO:0000256" key="3">
    <source>
        <dbReference type="ARBA" id="ARBA00022692"/>
    </source>
</evidence>
<feature type="transmembrane region" description="Helical" evidence="6">
    <location>
        <begin position="78"/>
        <end position="97"/>
    </location>
</feature>
<dbReference type="AlphaFoldDB" id="A0A6A7BRT7"/>
<feature type="transmembrane region" description="Helical" evidence="6">
    <location>
        <begin position="103"/>
        <end position="125"/>
    </location>
</feature>
<feature type="transmembrane region" description="Helical" evidence="6">
    <location>
        <begin position="32"/>
        <end position="49"/>
    </location>
</feature>
<dbReference type="GO" id="GO:0006644">
    <property type="term" value="P:phospholipid metabolic process"/>
    <property type="evidence" value="ECO:0007669"/>
    <property type="project" value="InterPro"/>
</dbReference>
<accession>A0A6A7BRT7</accession>
<dbReference type="GO" id="GO:0016020">
    <property type="term" value="C:membrane"/>
    <property type="evidence" value="ECO:0007669"/>
    <property type="project" value="UniProtKB-SubCell"/>
</dbReference>
<dbReference type="Gene3D" id="1.20.144.10">
    <property type="entry name" value="Phosphatidic acid phosphatase type 2/haloperoxidase"/>
    <property type="match status" value="1"/>
</dbReference>
<dbReference type="EMBL" id="MU006058">
    <property type="protein sequence ID" value="KAF2857218.1"/>
    <property type="molecule type" value="Genomic_DNA"/>
</dbReference>
<comment type="similarity">
    <text evidence="2">Belongs to the PA-phosphatase related phosphoesterase family.</text>
</comment>
<gene>
    <name evidence="8" type="ORF">K470DRAFT_12301</name>
</gene>
<evidence type="ECO:0000313" key="8">
    <source>
        <dbReference type="EMBL" id="KAF2857218.1"/>
    </source>
</evidence>
<keyword evidence="9" id="KW-1185">Reference proteome</keyword>
<dbReference type="CDD" id="cd03390">
    <property type="entry name" value="PAP2_containing_1_like"/>
    <property type="match status" value="1"/>
</dbReference>
<dbReference type="InterPro" id="IPR036938">
    <property type="entry name" value="PAP2/HPO_sf"/>
</dbReference>
<dbReference type="PANTHER" id="PTHR10165:SF35">
    <property type="entry name" value="RE23632P"/>
    <property type="match status" value="1"/>
</dbReference>
<sequence>MRSAIVGDTMPTDGGLWESCQRVWRRTFAGEYAALVLLAVVYAVVRLPTEPFHRLFRLSDPRLQFPHADVERVSVPMLFIYALLVPLCILTLWALILRPAVHAVHVTFLGFVSSVFLTTFITDILKNAIGRPRPDLLARCKPALGTPRDALVSIAVCQETKHHLLHDGWRSFPSGHSSFAFSGLGYLAIFFASQTLALAPRASLLTTLACAAPLLGAALIAISRLEDYRHDHADVICGSLLGLSVAYLTWRRQYPSLLSSECDMPYPPTSSRGPSPPGIFRTIRDEEEGLIEERSR</sequence>
<dbReference type="Proteomes" id="UP000799421">
    <property type="component" value="Unassembled WGS sequence"/>
</dbReference>
<proteinExistence type="inferred from homology"/>
<evidence type="ECO:0000256" key="6">
    <source>
        <dbReference type="SAM" id="Phobius"/>
    </source>
</evidence>
<dbReference type="SUPFAM" id="SSF48317">
    <property type="entry name" value="Acid phosphatase/Vanadium-dependent haloperoxidase"/>
    <property type="match status" value="1"/>
</dbReference>
<protein>
    <submittedName>
        <fullName evidence="8">PAP2-domain-containing protein</fullName>
    </submittedName>
</protein>
<dbReference type="InterPro" id="IPR000326">
    <property type="entry name" value="PAP2/HPO"/>
</dbReference>
<organism evidence="8 9">
    <name type="scientific">Piedraia hortae CBS 480.64</name>
    <dbReference type="NCBI Taxonomy" id="1314780"/>
    <lineage>
        <taxon>Eukaryota</taxon>
        <taxon>Fungi</taxon>
        <taxon>Dikarya</taxon>
        <taxon>Ascomycota</taxon>
        <taxon>Pezizomycotina</taxon>
        <taxon>Dothideomycetes</taxon>
        <taxon>Dothideomycetidae</taxon>
        <taxon>Capnodiales</taxon>
        <taxon>Piedraiaceae</taxon>
        <taxon>Piedraia</taxon>
    </lineage>
</organism>
<dbReference type="SMART" id="SM00014">
    <property type="entry name" value="acidPPc"/>
    <property type="match status" value="1"/>
</dbReference>
<evidence type="ECO:0000259" key="7">
    <source>
        <dbReference type="SMART" id="SM00014"/>
    </source>
</evidence>
<feature type="transmembrane region" description="Helical" evidence="6">
    <location>
        <begin position="179"/>
        <end position="197"/>
    </location>
</feature>
<keyword evidence="4 6" id="KW-1133">Transmembrane helix</keyword>
<feature type="domain" description="Phosphatidic acid phosphatase type 2/haloperoxidase" evidence="7">
    <location>
        <begin position="108"/>
        <end position="250"/>
    </location>
</feature>
<feature type="transmembrane region" description="Helical" evidence="6">
    <location>
        <begin position="233"/>
        <end position="250"/>
    </location>
</feature>
<keyword evidence="5 6" id="KW-0472">Membrane</keyword>
<name>A0A6A7BRT7_9PEZI</name>
<dbReference type="Pfam" id="PF01569">
    <property type="entry name" value="PAP2"/>
    <property type="match status" value="1"/>
</dbReference>
<feature type="transmembrane region" description="Helical" evidence="6">
    <location>
        <begin position="203"/>
        <end position="221"/>
    </location>
</feature>
<evidence type="ECO:0000256" key="1">
    <source>
        <dbReference type="ARBA" id="ARBA00004141"/>
    </source>
</evidence>
<dbReference type="GO" id="GO:0008195">
    <property type="term" value="F:phosphatidate phosphatase activity"/>
    <property type="evidence" value="ECO:0007669"/>
    <property type="project" value="TreeGrafter"/>
</dbReference>
<dbReference type="PANTHER" id="PTHR10165">
    <property type="entry name" value="LIPID PHOSPHATE PHOSPHATASE"/>
    <property type="match status" value="1"/>
</dbReference>
<evidence type="ECO:0000313" key="9">
    <source>
        <dbReference type="Proteomes" id="UP000799421"/>
    </source>
</evidence>
<evidence type="ECO:0000256" key="4">
    <source>
        <dbReference type="ARBA" id="ARBA00022989"/>
    </source>
</evidence>
<dbReference type="GO" id="GO:0046839">
    <property type="term" value="P:phospholipid dephosphorylation"/>
    <property type="evidence" value="ECO:0007669"/>
    <property type="project" value="TreeGrafter"/>
</dbReference>
<dbReference type="InterPro" id="IPR043216">
    <property type="entry name" value="PAP-like"/>
</dbReference>
<reference evidence="8" key="1">
    <citation type="journal article" date="2020" name="Stud. Mycol.">
        <title>101 Dothideomycetes genomes: a test case for predicting lifestyles and emergence of pathogens.</title>
        <authorList>
            <person name="Haridas S."/>
            <person name="Albert R."/>
            <person name="Binder M."/>
            <person name="Bloem J."/>
            <person name="Labutti K."/>
            <person name="Salamov A."/>
            <person name="Andreopoulos B."/>
            <person name="Baker S."/>
            <person name="Barry K."/>
            <person name="Bills G."/>
            <person name="Bluhm B."/>
            <person name="Cannon C."/>
            <person name="Castanera R."/>
            <person name="Culley D."/>
            <person name="Daum C."/>
            <person name="Ezra D."/>
            <person name="Gonzalez J."/>
            <person name="Henrissat B."/>
            <person name="Kuo A."/>
            <person name="Liang C."/>
            <person name="Lipzen A."/>
            <person name="Lutzoni F."/>
            <person name="Magnuson J."/>
            <person name="Mondo S."/>
            <person name="Nolan M."/>
            <person name="Ohm R."/>
            <person name="Pangilinan J."/>
            <person name="Park H.-J."/>
            <person name="Ramirez L."/>
            <person name="Alfaro M."/>
            <person name="Sun H."/>
            <person name="Tritt A."/>
            <person name="Yoshinaga Y."/>
            <person name="Zwiers L.-H."/>
            <person name="Turgeon B."/>
            <person name="Goodwin S."/>
            <person name="Spatafora J."/>
            <person name="Crous P."/>
            <person name="Grigoriev I."/>
        </authorList>
    </citation>
    <scope>NUCLEOTIDE SEQUENCE</scope>
    <source>
        <strain evidence="8">CBS 480.64</strain>
    </source>
</reference>
<comment type="subcellular location">
    <subcellularLocation>
        <location evidence="1">Membrane</location>
        <topology evidence="1">Multi-pass membrane protein</topology>
    </subcellularLocation>
</comment>